<keyword evidence="3" id="KW-0863">Zinc-finger</keyword>
<evidence type="ECO:0000259" key="7">
    <source>
        <dbReference type="PROSITE" id="PS50994"/>
    </source>
</evidence>
<evidence type="ECO:0000259" key="6">
    <source>
        <dbReference type="PROSITE" id="PS50158"/>
    </source>
</evidence>
<sequence>MDLISAQNNSIAKLPLLKQGDYEMWRLRIEQYIQLQDYALWEIIKNGNSFIPVAWTTTHADGTSTSTITGPLTAEERILERNDVKARSILLMVIPNEHQLTFNQYKDEKTLFEAIQSRFGGNDATKKTQKTLLKQTYENFNASSSESLDSIFNRLQKIVSQLSILGVNISQEDLNMKFLRCLPVEWNTHVVVWRNKLDLETMSIDDLYNNFKIVEQEVKGSVSYSSTTGSQNMEFVSTPGSTNEDTAQNPVSTASTPVSAVNLEQIHDDDLEEIDLKWQLALLSMRAKKFYQRTRKKITINGGDTAGFDKIKVECFNCHKLGHFARECENPRGQDGRGRSYDQGSRNQETTRRTVKVEEASPKAMLAVDGAGFDWSFMAEEEVPTNMALMAFSDSKVPKDKTCSSICLKSFETLKTQYDKLKVKYNKTEFDLANYKRALASVEKQLDFYKQNEKLKKEKEDNLLKINNYDNATKSLDKVIGSQLVDNNKKGLGYNVVPRPFTGLFVPPSINLSHSGIEKFKEPEFVGYGVKGDKNVSEISSLETKKTSDAPIIEDWVSDCEEDEIVSKVSSKRACFVCKSLNHQIKDCDYHDKKMGQKPVLNKGKKGTGERESKPVWNDAIRTNHQNFSNNKRNFFPKAVLTKSGKVPINTARQSSPRAAVPISTTKPVNTVAIKSLVNDGDPQAVSNGGKILAKVPLDQKNSVLFTETECLILSPDFKLPDEINYVLRFLYMDNMRLGHINFKTLNKLVKGNLVRGLPSKFFENDHTCVACKKGKQHKATCKSKLVTSISQPLQILHMDLFGPTFVKSLMGKMYCLVITDDYSRFSWVFFLAKKDETIGILRNFITGIENQLNHRVKIIRSDNGTEFKNQDLNQFCNSKGIKREYNNARTLQQNGVAERKNRTLIEAARTMLADSLLLIPFWAEAVNTACYVHNRVLVTKPHNKTHYELLIGRPPIISFMRPFGCPVSILNTLDHLGKFDEKADERVLVGYSISSKAFRVYNHRTRKVEENLHVNFLENQPNIAENGPKWLFDIDSLTNTMNYHPVSAGNRSNVNAGIETNSDAGQTKKEKVTNQEYILLPLMHTSSYGPSNFEEAVSSPHDDKMATKHPDDARSQFEEEFDAQLCKGMRTRTSSTNSFNTVKTPLNTANALRTSYPAGTSSEPQLMPIDGSFSIDINDYPDDPLMPELEDIAKIHSTSISGSAYDDFPNTPIDDQSVGREADFHNMEPSINVSPIPTTRIHSIHPKDQIIGDLKSVVQTRRMTKKSKAGLVSFINKQRRTNHKDFHNFLFACFLSQVELKKVNQPLDDVSWVEAIQEELLHFKLLNVWTLVDLLKGKKAIGTKWVFRKKKDQRGIVVRNKTRLVAQGHRQEEGIDYDEVFAPMARIEAIRLFLAYASYMDFTVYQMDVKSAFLYGTIKEEVYGNHPPGFEDPEFPNKVYKVEKTLRGTIDKTLFIKKIKNDILLVQVYVDDIIFGSTKKSLSIEFEKLMHKRFQMSSMGELTFFLGFQVEQRKYGIFLSQDKYVYNILKKFGFTTLKTASTPMEIHKSLSTNAAEPDVDVHLYRSMIGTLMYLTSSRPDIMFVVCACSRFQVTLKVSHMHAVKRIFRYLKGKPTLGLWYPKD</sequence>
<reference evidence="8" key="2">
    <citation type="submission" date="2022-01" db="EMBL/GenBank/DDBJ databases">
        <authorList>
            <person name="Yamashiro T."/>
            <person name="Shiraishi A."/>
            <person name="Satake H."/>
            <person name="Nakayama K."/>
        </authorList>
    </citation>
    <scope>NUCLEOTIDE SEQUENCE</scope>
</reference>
<feature type="compositionally biased region" description="Basic and acidic residues" evidence="5">
    <location>
        <begin position="327"/>
        <end position="340"/>
    </location>
</feature>
<keyword evidence="2" id="KW-0378">Hydrolase</keyword>
<feature type="region of interest" description="Disordered" evidence="5">
    <location>
        <begin position="224"/>
        <end position="256"/>
    </location>
</feature>
<dbReference type="Gene3D" id="3.30.420.10">
    <property type="entry name" value="Ribonuclease H-like superfamily/Ribonuclease H"/>
    <property type="match status" value="1"/>
</dbReference>
<dbReference type="Pfam" id="PF25597">
    <property type="entry name" value="SH3_retrovirus"/>
    <property type="match status" value="1"/>
</dbReference>
<keyword evidence="9" id="KW-1185">Reference proteome</keyword>
<dbReference type="Pfam" id="PF00665">
    <property type="entry name" value="rve"/>
    <property type="match status" value="1"/>
</dbReference>
<evidence type="ECO:0000256" key="4">
    <source>
        <dbReference type="SAM" id="Coils"/>
    </source>
</evidence>
<feature type="domain" description="CCHC-type" evidence="6">
    <location>
        <begin position="315"/>
        <end position="330"/>
    </location>
</feature>
<proteinExistence type="predicted"/>
<dbReference type="InterPro" id="IPR057670">
    <property type="entry name" value="SH3_retrovirus"/>
</dbReference>
<organism evidence="8 9">
    <name type="scientific">Tanacetum coccineum</name>
    <dbReference type="NCBI Taxonomy" id="301880"/>
    <lineage>
        <taxon>Eukaryota</taxon>
        <taxon>Viridiplantae</taxon>
        <taxon>Streptophyta</taxon>
        <taxon>Embryophyta</taxon>
        <taxon>Tracheophyta</taxon>
        <taxon>Spermatophyta</taxon>
        <taxon>Magnoliopsida</taxon>
        <taxon>eudicotyledons</taxon>
        <taxon>Gunneridae</taxon>
        <taxon>Pentapetalae</taxon>
        <taxon>asterids</taxon>
        <taxon>campanulids</taxon>
        <taxon>Asterales</taxon>
        <taxon>Asteraceae</taxon>
        <taxon>Asteroideae</taxon>
        <taxon>Anthemideae</taxon>
        <taxon>Anthemidinae</taxon>
        <taxon>Tanacetum</taxon>
    </lineage>
</organism>
<feature type="domain" description="Integrase catalytic" evidence="7">
    <location>
        <begin position="789"/>
        <end position="955"/>
    </location>
</feature>
<keyword evidence="4" id="KW-0175">Coiled coil</keyword>
<dbReference type="PROSITE" id="PS50994">
    <property type="entry name" value="INTEGRASE"/>
    <property type="match status" value="1"/>
</dbReference>
<keyword evidence="1" id="KW-0479">Metal-binding</keyword>
<dbReference type="SMART" id="SM00343">
    <property type="entry name" value="ZnF_C2HC"/>
    <property type="match status" value="2"/>
</dbReference>
<protein>
    <submittedName>
        <fullName evidence="8">Ribonuclease H-like domain-containing protein</fullName>
    </submittedName>
</protein>
<accession>A0ABQ4YHV8</accession>
<name>A0ABQ4YHV8_9ASTR</name>
<evidence type="ECO:0000256" key="3">
    <source>
        <dbReference type="PROSITE-ProRule" id="PRU00047"/>
    </source>
</evidence>
<reference evidence="8" key="1">
    <citation type="journal article" date="2022" name="Int. J. Mol. Sci.">
        <title>Draft Genome of Tanacetum Coccineum: Genomic Comparison of Closely Related Tanacetum-Family Plants.</title>
        <authorList>
            <person name="Yamashiro T."/>
            <person name="Shiraishi A."/>
            <person name="Nakayama K."/>
            <person name="Satake H."/>
        </authorList>
    </citation>
    <scope>NUCLEOTIDE SEQUENCE</scope>
</reference>
<dbReference type="Proteomes" id="UP001151760">
    <property type="component" value="Unassembled WGS sequence"/>
</dbReference>
<dbReference type="InterPro" id="IPR025724">
    <property type="entry name" value="GAG-pre-integrase_dom"/>
</dbReference>
<dbReference type="SUPFAM" id="SSF53098">
    <property type="entry name" value="Ribonuclease H-like"/>
    <property type="match status" value="1"/>
</dbReference>
<dbReference type="InterPro" id="IPR036397">
    <property type="entry name" value="RNaseH_sf"/>
</dbReference>
<dbReference type="PANTHER" id="PTHR42648:SF32">
    <property type="entry name" value="RIBONUCLEASE H-LIKE DOMAIN, GAG-PRE-INTEGRASE DOMAIN PROTEIN-RELATED"/>
    <property type="match status" value="1"/>
</dbReference>
<gene>
    <name evidence="8" type="ORF">Tco_0726436</name>
</gene>
<comment type="caution">
    <text evidence="8">The sequence shown here is derived from an EMBL/GenBank/DDBJ whole genome shotgun (WGS) entry which is preliminary data.</text>
</comment>
<dbReference type="PROSITE" id="PS50158">
    <property type="entry name" value="ZF_CCHC"/>
    <property type="match status" value="1"/>
</dbReference>
<dbReference type="InterPro" id="IPR036875">
    <property type="entry name" value="Znf_CCHC_sf"/>
</dbReference>
<dbReference type="Pfam" id="PF07727">
    <property type="entry name" value="RVT_2"/>
    <property type="match status" value="2"/>
</dbReference>
<dbReference type="InterPro" id="IPR039537">
    <property type="entry name" value="Retrotran_Ty1/copia-like"/>
</dbReference>
<dbReference type="PANTHER" id="PTHR42648">
    <property type="entry name" value="TRANSPOSASE, PUTATIVE-RELATED"/>
    <property type="match status" value="1"/>
</dbReference>
<dbReference type="InterPro" id="IPR043502">
    <property type="entry name" value="DNA/RNA_pol_sf"/>
</dbReference>
<evidence type="ECO:0000313" key="9">
    <source>
        <dbReference type="Proteomes" id="UP001151760"/>
    </source>
</evidence>
<dbReference type="EMBL" id="BQNB010010384">
    <property type="protein sequence ID" value="GJS76555.1"/>
    <property type="molecule type" value="Genomic_DNA"/>
</dbReference>
<evidence type="ECO:0000256" key="2">
    <source>
        <dbReference type="ARBA" id="ARBA00022801"/>
    </source>
</evidence>
<dbReference type="SUPFAM" id="SSF56672">
    <property type="entry name" value="DNA/RNA polymerases"/>
    <property type="match status" value="1"/>
</dbReference>
<dbReference type="SUPFAM" id="SSF57756">
    <property type="entry name" value="Retrovirus zinc finger-like domains"/>
    <property type="match status" value="1"/>
</dbReference>
<dbReference type="InterPro" id="IPR001584">
    <property type="entry name" value="Integrase_cat-core"/>
</dbReference>
<dbReference type="Pfam" id="PF00098">
    <property type="entry name" value="zf-CCHC"/>
    <property type="match status" value="1"/>
</dbReference>
<feature type="coiled-coil region" evidence="4">
    <location>
        <begin position="425"/>
        <end position="472"/>
    </location>
</feature>
<dbReference type="Pfam" id="PF13976">
    <property type="entry name" value="gag_pre-integrs"/>
    <property type="match status" value="1"/>
</dbReference>
<keyword evidence="3" id="KW-0862">Zinc</keyword>
<evidence type="ECO:0000256" key="5">
    <source>
        <dbReference type="SAM" id="MobiDB-lite"/>
    </source>
</evidence>
<dbReference type="InterPro" id="IPR001878">
    <property type="entry name" value="Znf_CCHC"/>
</dbReference>
<dbReference type="Pfam" id="PF14223">
    <property type="entry name" value="Retrotran_gag_2"/>
    <property type="match status" value="1"/>
</dbReference>
<evidence type="ECO:0000256" key="1">
    <source>
        <dbReference type="ARBA" id="ARBA00022723"/>
    </source>
</evidence>
<dbReference type="InterPro" id="IPR013103">
    <property type="entry name" value="RVT_2"/>
</dbReference>
<dbReference type="InterPro" id="IPR012337">
    <property type="entry name" value="RNaseH-like_sf"/>
</dbReference>
<dbReference type="Gene3D" id="4.10.60.10">
    <property type="entry name" value="Zinc finger, CCHC-type"/>
    <property type="match status" value="1"/>
</dbReference>
<feature type="region of interest" description="Disordered" evidence="5">
    <location>
        <begin position="327"/>
        <end position="356"/>
    </location>
</feature>
<evidence type="ECO:0000313" key="8">
    <source>
        <dbReference type="EMBL" id="GJS76555.1"/>
    </source>
</evidence>